<protein>
    <submittedName>
        <fullName evidence="1">Uncharacterized protein</fullName>
    </submittedName>
</protein>
<proteinExistence type="predicted"/>
<sequence length="127" mass="14761">MMNRLLQLIKILTKKLCLILIINYNHTQRRQLRMDKKIIMNENEYDKISAQQDMLLELLDLFDYDKNRNVITINRSEFIMDIVANKLKEKYNASGVAAVYGSGKPVSLVFGEDSDEISLSDTVIEFK</sequence>
<organism evidence="1 2">
    <name type="scientific">Lactobacillus phage SA-C12</name>
    <dbReference type="NCBI Taxonomy" id="1755697"/>
    <lineage>
        <taxon>Viruses</taxon>
        <taxon>Duplodnaviria</taxon>
        <taxon>Heunggongvirae</taxon>
        <taxon>Uroviricota</taxon>
        <taxon>Caudoviricetes</taxon>
        <taxon>Tybeckvirinae</taxon>
        <taxon>Lenusvirus</taxon>
        <taxon>Lenusvirus SAC12</taxon>
    </lineage>
</organism>
<gene>
    <name evidence="1" type="ORF">SAC12_085</name>
</gene>
<evidence type="ECO:0000313" key="1">
    <source>
        <dbReference type="EMBL" id="ALY06906.1"/>
    </source>
</evidence>
<accession>A0A1I9KKA9</accession>
<dbReference type="EMBL" id="KU052488">
    <property type="protein sequence ID" value="ALY06906.1"/>
    <property type="molecule type" value="Genomic_DNA"/>
</dbReference>
<dbReference type="Proteomes" id="UP000223158">
    <property type="component" value="Segment"/>
</dbReference>
<reference evidence="1 2" key="1">
    <citation type="submission" date="2015-11" db="EMBL/GenBank/DDBJ databases">
        <title>Lactobacillus brevis bacteriophage SA-C12: a mosaic Myoviridae member.</title>
        <authorList>
            <person name="Mahony J."/>
        </authorList>
    </citation>
    <scope>NUCLEOTIDE SEQUENCE [LARGE SCALE GENOMIC DNA]</scope>
</reference>
<keyword evidence="2" id="KW-1185">Reference proteome</keyword>
<evidence type="ECO:0000313" key="2">
    <source>
        <dbReference type="Proteomes" id="UP000223158"/>
    </source>
</evidence>
<name>A0A1I9KKA9_9CAUD</name>